<dbReference type="KEGG" id="msea:METESE_24110"/>
<proteinExistence type="predicted"/>
<gene>
    <name evidence="1" type="ORF">METESE_24110</name>
</gene>
<sequence>MGKEGQHQAIDLVAFTLEEPPFFRTEHMGSAHHAKGLRDAGREVKAMVALEMIGYFSDAPRSQGYPIGLLKLFYPSQGDFIAVVGNLGGFGLTRLVKGAMRAATPLPVQSINPPKPFPASTFRIISITGRKASRP</sequence>
<protein>
    <submittedName>
        <fullName evidence="1">Uncharacterized protein</fullName>
    </submittedName>
</protein>
<accession>A0AA48KGI3</accession>
<name>A0AA48KGI3_9BACT</name>
<dbReference type="Proteomes" id="UP001228113">
    <property type="component" value="Chromosome"/>
</dbReference>
<reference evidence="1" key="1">
    <citation type="journal article" date="2023" name="Int. J. Syst. Evol. Microbiol.">
        <title>Mesoterricola silvestris gen. nov., sp. nov., Mesoterricola sediminis sp. nov., Geothrix oryzae sp. nov., Geothrix edaphica sp. nov., Geothrix rubra sp. nov., and Geothrix limicola sp. nov., six novel members of Acidobacteriota isolated from soils.</title>
        <authorList>
            <person name="Itoh H."/>
            <person name="Sugisawa Y."/>
            <person name="Mise K."/>
            <person name="Xu Z."/>
            <person name="Kuniyasu M."/>
            <person name="Ushijima N."/>
            <person name="Kawano K."/>
            <person name="Kobayashi E."/>
            <person name="Shiratori Y."/>
            <person name="Masuda Y."/>
            <person name="Senoo K."/>
        </authorList>
    </citation>
    <scope>NUCLEOTIDE SEQUENCE</scope>
    <source>
        <strain evidence="1">W786</strain>
    </source>
</reference>
<dbReference type="SUPFAM" id="SSF53187">
    <property type="entry name" value="Zn-dependent exopeptidases"/>
    <property type="match status" value="1"/>
</dbReference>
<keyword evidence="2" id="KW-1185">Reference proteome</keyword>
<evidence type="ECO:0000313" key="1">
    <source>
        <dbReference type="EMBL" id="BDU77453.1"/>
    </source>
</evidence>
<dbReference type="Gene3D" id="3.40.630.10">
    <property type="entry name" value="Zn peptidases"/>
    <property type="match status" value="1"/>
</dbReference>
<dbReference type="EMBL" id="AP027081">
    <property type="protein sequence ID" value="BDU77453.1"/>
    <property type="molecule type" value="Genomic_DNA"/>
</dbReference>
<dbReference type="AlphaFoldDB" id="A0AA48KGI3"/>
<evidence type="ECO:0000313" key="2">
    <source>
        <dbReference type="Proteomes" id="UP001228113"/>
    </source>
</evidence>
<organism evidence="1 2">
    <name type="scientific">Mesoterricola sediminis</name>
    <dbReference type="NCBI Taxonomy" id="2927980"/>
    <lineage>
        <taxon>Bacteria</taxon>
        <taxon>Pseudomonadati</taxon>
        <taxon>Acidobacteriota</taxon>
        <taxon>Holophagae</taxon>
        <taxon>Holophagales</taxon>
        <taxon>Holophagaceae</taxon>
        <taxon>Mesoterricola</taxon>
    </lineage>
</organism>